<feature type="repeat" description="TPR" evidence="3">
    <location>
        <begin position="299"/>
        <end position="332"/>
    </location>
</feature>
<dbReference type="Gene3D" id="1.25.40.10">
    <property type="entry name" value="Tetratricopeptide repeat domain"/>
    <property type="match status" value="1"/>
</dbReference>
<feature type="domain" description="Adenylate cyclase-associated CAP C-terminal" evidence="5">
    <location>
        <begin position="35"/>
        <end position="155"/>
    </location>
</feature>
<dbReference type="GO" id="GO:0051879">
    <property type="term" value="F:Hsp90 protein binding"/>
    <property type="evidence" value="ECO:0007669"/>
    <property type="project" value="TreeGrafter"/>
</dbReference>
<dbReference type="PANTHER" id="PTHR22904">
    <property type="entry name" value="TPR REPEAT CONTAINING PROTEIN"/>
    <property type="match status" value="1"/>
</dbReference>
<accession>A0A6U2AUB6</accession>
<evidence type="ECO:0000259" key="5">
    <source>
        <dbReference type="Pfam" id="PF08603"/>
    </source>
</evidence>
<dbReference type="SMART" id="SM00028">
    <property type="entry name" value="TPR"/>
    <property type="match status" value="3"/>
</dbReference>
<dbReference type="PANTHER" id="PTHR22904:SF523">
    <property type="entry name" value="STRESS-INDUCED-PHOSPHOPROTEIN 1"/>
    <property type="match status" value="1"/>
</dbReference>
<protein>
    <recommendedName>
        <fullName evidence="5">Adenylate cyclase-associated CAP C-terminal domain-containing protein</fullName>
    </recommendedName>
</protein>
<dbReference type="Pfam" id="PF13181">
    <property type="entry name" value="TPR_8"/>
    <property type="match status" value="1"/>
</dbReference>
<dbReference type="GO" id="GO:0007010">
    <property type="term" value="P:cytoskeleton organization"/>
    <property type="evidence" value="ECO:0007669"/>
    <property type="project" value="InterPro"/>
</dbReference>
<keyword evidence="1" id="KW-0677">Repeat</keyword>
<name>A0A6U2AUB6_HEMAN</name>
<dbReference type="InterPro" id="IPR019734">
    <property type="entry name" value="TPR_rpt"/>
</dbReference>
<dbReference type="PROSITE" id="PS50005">
    <property type="entry name" value="TPR"/>
    <property type="match status" value="1"/>
</dbReference>
<feature type="compositionally biased region" description="Basic and acidic residues" evidence="4">
    <location>
        <begin position="238"/>
        <end position="258"/>
    </location>
</feature>
<reference evidence="6" key="1">
    <citation type="submission" date="2021-01" db="EMBL/GenBank/DDBJ databases">
        <authorList>
            <person name="Corre E."/>
            <person name="Pelletier E."/>
            <person name="Niang G."/>
            <person name="Scheremetjew M."/>
            <person name="Finn R."/>
            <person name="Kale V."/>
            <person name="Holt S."/>
            <person name="Cochrane G."/>
            <person name="Meng A."/>
            <person name="Brown T."/>
            <person name="Cohen L."/>
        </authorList>
    </citation>
    <scope>NUCLEOTIDE SEQUENCE</scope>
    <source>
        <strain evidence="6">CCMP644</strain>
    </source>
</reference>
<dbReference type="AlphaFoldDB" id="A0A6U2AUB6"/>
<dbReference type="EMBL" id="HBFX01050231">
    <property type="protein sequence ID" value="CAD8979242.1"/>
    <property type="molecule type" value="Transcribed_RNA"/>
</dbReference>
<evidence type="ECO:0000313" key="6">
    <source>
        <dbReference type="EMBL" id="CAD8979242.1"/>
    </source>
</evidence>
<dbReference type="Gene3D" id="2.160.20.70">
    <property type="match status" value="1"/>
</dbReference>
<dbReference type="GO" id="GO:0003779">
    <property type="term" value="F:actin binding"/>
    <property type="evidence" value="ECO:0007669"/>
    <property type="project" value="InterPro"/>
</dbReference>
<dbReference type="InterPro" id="IPR013912">
    <property type="entry name" value="Adenylate_cyclase-assoc_CAP_C"/>
</dbReference>
<feature type="region of interest" description="Disordered" evidence="4">
    <location>
        <begin position="235"/>
        <end position="263"/>
    </location>
</feature>
<evidence type="ECO:0000256" key="2">
    <source>
        <dbReference type="ARBA" id="ARBA00022803"/>
    </source>
</evidence>
<dbReference type="InterPro" id="IPR011990">
    <property type="entry name" value="TPR-like_helical_dom_sf"/>
</dbReference>
<dbReference type="Pfam" id="PF08603">
    <property type="entry name" value="CAP_C"/>
    <property type="match status" value="1"/>
</dbReference>
<evidence type="ECO:0000256" key="3">
    <source>
        <dbReference type="PROSITE-ProRule" id="PRU00339"/>
    </source>
</evidence>
<proteinExistence type="predicted"/>
<keyword evidence="2 3" id="KW-0802">TPR repeat</keyword>
<evidence type="ECO:0000256" key="4">
    <source>
        <dbReference type="SAM" id="MobiDB-lite"/>
    </source>
</evidence>
<organism evidence="6">
    <name type="scientific">Hemiselmis andersenii</name>
    <name type="common">Cryptophyte alga</name>
    <dbReference type="NCBI Taxonomy" id="464988"/>
    <lineage>
        <taxon>Eukaryota</taxon>
        <taxon>Cryptophyceae</taxon>
        <taxon>Cryptomonadales</taxon>
        <taxon>Hemiselmidaceae</taxon>
        <taxon>Hemiselmis</taxon>
    </lineage>
</organism>
<dbReference type="InterPro" id="IPR016098">
    <property type="entry name" value="CAP/MinC_C"/>
</dbReference>
<dbReference type="SUPFAM" id="SSF48452">
    <property type="entry name" value="TPR-like"/>
    <property type="match status" value="1"/>
</dbReference>
<evidence type="ECO:0000256" key="1">
    <source>
        <dbReference type="ARBA" id="ARBA00022737"/>
    </source>
</evidence>
<dbReference type="SUPFAM" id="SSF69340">
    <property type="entry name" value="C-terminal domain of adenylylcyclase associated protein"/>
    <property type="match status" value="1"/>
</dbReference>
<dbReference type="InterPro" id="IPR036223">
    <property type="entry name" value="CAP_C_sf"/>
</dbReference>
<gene>
    <name evidence="6" type="ORF">HAND00432_LOCUS30252</name>
</gene>
<sequence length="388" mass="42825">MDSANQPLSKAQAIKQGKAKALSNMETTSNAKQHMVTDRDGETIVLSQDSMPELPVVHLKGCRQCTVDIPSGTKVVKVLVEGCLEVRLKLSKCTIATSILEVWRSDDCSVSIDCDVGTLQADLCKSLSLEYSKKSQLGSLVQAGMSDLKVSFLDTPQEGFTTGLEQLRAQHPDQTINDDTDQFITRVLDGKVTTERILRLSNDFPTTQREKDIFDEEARRKAEAIEAMAERMLGVGDDSDKLKEESAKQREQQEKDADVGPEARAGYRKKLGNEAFKKGDFTQAAVHYTEAILIWDKEPALFSNRAQCFLKLGQAAKALEDADRCISLDPSFVKGHFRRGIACIALDRFEEGAQAMAKVLEVEPSNQDAKASFQVAQIKAHRARQAQG</sequence>